<organism evidence="10 11">
    <name type="scientific">Desulfacinum hydrothermale DSM 13146</name>
    <dbReference type="NCBI Taxonomy" id="1121390"/>
    <lineage>
        <taxon>Bacteria</taxon>
        <taxon>Pseudomonadati</taxon>
        <taxon>Thermodesulfobacteriota</taxon>
        <taxon>Syntrophobacteria</taxon>
        <taxon>Syntrophobacterales</taxon>
        <taxon>Syntrophobacteraceae</taxon>
        <taxon>Desulfacinum</taxon>
    </lineage>
</organism>
<accession>A0A1W1X695</accession>
<dbReference type="GO" id="GO:0044781">
    <property type="term" value="P:bacterial-type flagellum organization"/>
    <property type="evidence" value="ECO:0007669"/>
    <property type="project" value="InterPro"/>
</dbReference>
<keyword evidence="10" id="KW-0969">Cilium</keyword>
<dbReference type="InterPro" id="IPR052205">
    <property type="entry name" value="FliO/MopB"/>
</dbReference>
<dbReference type="STRING" id="1121390.SAMN02746041_00646"/>
<keyword evidence="10" id="KW-0966">Cell projection</keyword>
<evidence type="ECO:0000313" key="10">
    <source>
        <dbReference type="EMBL" id="SMC19347.1"/>
    </source>
</evidence>
<keyword evidence="11" id="KW-1185">Reference proteome</keyword>
<sequence>MDFAVQFLQMAAALALVVGLLLALSYGLKRFGWPLSKNGGTSGLQILERRFLTNKHSLVLVRVGDGQRFLIGVSPNRMEVLASFAPQPEDPGTLSAQEDMA</sequence>
<evidence type="ECO:0000256" key="7">
    <source>
        <dbReference type="ARBA" id="ARBA00023143"/>
    </source>
</evidence>
<keyword evidence="7" id="KW-0975">Bacterial flagellum</keyword>
<dbReference type="GO" id="GO:0009425">
    <property type="term" value="C:bacterial-type flagellum basal body"/>
    <property type="evidence" value="ECO:0007669"/>
    <property type="project" value="UniProtKB-SubCell"/>
</dbReference>
<keyword evidence="10" id="KW-0282">Flagellum</keyword>
<gene>
    <name evidence="10" type="ORF">SAMN02746041_00646</name>
</gene>
<evidence type="ECO:0000256" key="2">
    <source>
        <dbReference type="ARBA" id="ARBA00004236"/>
    </source>
</evidence>
<dbReference type="RefSeq" id="WP_084056220.1">
    <property type="nucleotide sequence ID" value="NZ_FWXF01000002.1"/>
</dbReference>
<dbReference type="EMBL" id="FWXF01000002">
    <property type="protein sequence ID" value="SMC19347.1"/>
    <property type="molecule type" value="Genomic_DNA"/>
</dbReference>
<dbReference type="GO" id="GO:0005886">
    <property type="term" value="C:plasma membrane"/>
    <property type="evidence" value="ECO:0007669"/>
    <property type="project" value="UniProtKB-SubCell"/>
</dbReference>
<dbReference type="PANTHER" id="PTHR38766">
    <property type="entry name" value="FLAGELLAR PROTEIN FLIO"/>
    <property type="match status" value="1"/>
</dbReference>
<evidence type="ECO:0000256" key="8">
    <source>
        <dbReference type="ARBA" id="ARBA00037937"/>
    </source>
</evidence>
<dbReference type="AlphaFoldDB" id="A0A1W1X695"/>
<name>A0A1W1X695_9BACT</name>
<comment type="similarity">
    <text evidence="8">Belongs to the FliO/MopB family.</text>
</comment>
<protein>
    <submittedName>
        <fullName evidence="10">Flagellar biosynthetic protein FliO</fullName>
    </submittedName>
</protein>
<dbReference type="Proteomes" id="UP000192783">
    <property type="component" value="Unassembled WGS sequence"/>
</dbReference>
<keyword evidence="4 9" id="KW-0812">Transmembrane</keyword>
<keyword evidence="5 9" id="KW-1133">Transmembrane helix</keyword>
<dbReference type="Pfam" id="PF04347">
    <property type="entry name" value="FliO"/>
    <property type="match status" value="1"/>
</dbReference>
<evidence type="ECO:0000256" key="1">
    <source>
        <dbReference type="ARBA" id="ARBA00004117"/>
    </source>
</evidence>
<keyword evidence="3" id="KW-1003">Cell membrane</keyword>
<evidence type="ECO:0000256" key="4">
    <source>
        <dbReference type="ARBA" id="ARBA00022692"/>
    </source>
</evidence>
<evidence type="ECO:0000256" key="6">
    <source>
        <dbReference type="ARBA" id="ARBA00023136"/>
    </source>
</evidence>
<comment type="subcellular location">
    <subcellularLocation>
        <location evidence="1">Bacterial flagellum basal body</location>
    </subcellularLocation>
    <subcellularLocation>
        <location evidence="2">Cell membrane</location>
    </subcellularLocation>
</comment>
<evidence type="ECO:0000256" key="9">
    <source>
        <dbReference type="SAM" id="Phobius"/>
    </source>
</evidence>
<reference evidence="10 11" key="1">
    <citation type="submission" date="2017-04" db="EMBL/GenBank/DDBJ databases">
        <authorList>
            <person name="Afonso C.L."/>
            <person name="Miller P.J."/>
            <person name="Scott M.A."/>
            <person name="Spackman E."/>
            <person name="Goraichik I."/>
            <person name="Dimitrov K.M."/>
            <person name="Suarez D.L."/>
            <person name="Swayne D.E."/>
        </authorList>
    </citation>
    <scope>NUCLEOTIDE SEQUENCE [LARGE SCALE GENOMIC DNA]</scope>
    <source>
        <strain evidence="10 11">DSM 13146</strain>
    </source>
</reference>
<evidence type="ECO:0000313" key="11">
    <source>
        <dbReference type="Proteomes" id="UP000192783"/>
    </source>
</evidence>
<dbReference type="OrthoDB" id="5524131at2"/>
<evidence type="ECO:0000256" key="5">
    <source>
        <dbReference type="ARBA" id="ARBA00022989"/>
    </source>
</evidence>
<evidence type="ECO:0000256" key="3">
    <source>
        <dbReference type="ARBA" id="ARBA00022475"/>
    </source>
</evidence>
<dbReference type="PANTHER" id="PTHR38766:SF1">
    <property type="entry name" value="FLAGELLAR PROTEIN FLIO"/>
    <property type="match status" value="1"/>
</dbReference>
<dbReference type="InterPro" id="IPR022781">
    <property type="entry name" value="Flagellar_biosynth_FliO"/>
</dbReference>
<feature type="transmembrane region" description="Helical" evidence="9">
    <location>
        <begin position="6"/>
        <end position="28"/>
    </location>
</feature>
<keyword evidence="6 9" id="KW-0472">Membrane</keyword>
<proteinExistence type="inferred from homology"/>